<dbReference type="GO" id="GO:0008483">
    <property type="term" value="F:transaminase activity"/>
    <property type="evidence" value="ECO:0007669"/>
    <property type="project" value="UniProtKB-KW"/>
</dbReference>
<keyword evidence="1" id="KW-0663">Pyridoxal phosphate</keyword>
<gene>
    <name evidence="3" type="ORF">ALPR1_14799</name>
</gene>
<keyword evidence="3" id="KW-0032">Aminotransferase</keyword>
<reference evidence="3 4" key="1">
    <citation type="journal article" date="2011" name="J. Bacteriol.">
        <title>Complete genome sequence of Algoriphagus sp. PR1, bacterial prey of a colony-forming choanoflagellate.</title>
        <authorList>
            <person name="Alegado R.A."/>
            <person name="Ferriera S."/>
            <person name="Nusbaum C."/>
            <person name="Young S.K."/>
            <person name="Zeng Q."/>
            <person name="Imamovic A."/>
            <person name="Fairclough S.R."/>
            <person name="King N."/>
        </authorList>
    </citation>
    <scope>NUCLEOTIDE SEQUENCE [LARGE SCALE GENOMIC DNA]</scope>
    <source>
        <strain evidence="3 4">PR1</strain>
    </source>
</reference>
<sequence>MLNCQKELFSLKPEVHYLNNAYRAPLLKSSEEAGIQSLINQRNPFQLKPDDFFDGVVEVRRSFAQLVNCQASEVAVVPSTSYGFTSVLNNIKAGNRKKAVVVKDEFPSGYFAMERWTRENQAELQTIDPDSQQKQKGESWNQRLIEAIDEKTAVVLISSIHWMSGVKFDLKAIGEKCHQVGAYFIVDGTQSVGALPMDVDKYRIDALVCAAYKWLLGPYSLALAYIGEKFANGIPLEESWMNRVNARDFGSLSDYSDQYEPGAGRFNVGETSNFIMMPMLKASLSQLLEWRPEQIQAYAKNLNQPLRDFILANGGMVEKDEFLAYHLICPVLPENVVLSSLKKSLDEHQIYLSARGENLRVSVNVFNTEKNIESLIEAIKKEIL</sequence>
<dbReference type="OrthoDB" id="513408at2"/>
<keyword evidence="4" id="KW-1185">Reference proteome</keyword>
<evidence type="ECO:0000259" key="2">
    <source>
        <dbReference type="Pfam" id="PF00266"/>
    </source>
</evidence>
<protein>
    <submittedName>
        <fullName evidence="3">Aminotransferase, class V</fullName>
    </submittedName>
</protein>
<dbReference type="InterPro" id="IPR015422">
    <property type="entry name" value="PyrdxlP-dep_Trfase_small"/>
</dbReference>
<dbReference type="InterPro" id="IPR015424">
    <property type="entry name" value="PyrdxlP-dep_Trfase"/>
</dbReference>
<dbReference type="HOGENOM" id="CLU_003433_2_1_10"/>
<organism evidence="3 4">
    <name type="scientific">Algoriphagus machipongonensis</name>
    <dbReference type="NCBI Taxonomy" id="388413"/>
    <lineage>
        <taxon>Bacteria</taxon>
        <taxon>Pseudomonadati</taxon>
        <taxon>Bacteroidota</taxon>
        <taxon>Cytophagia</taxon>
        <taxon>Cytophagales</taxon>
        <taxon>Cyclobacteriaceae</taxon>
        <taxon>Algoriphagus</taxon>
    </lineage>
</organism>
<dbReference type="eggNOG" id="COG0520">
    <property type="taxonomic scope" value="Bacteria"/>
</dbReference>
<accession>A3I0B1</accession>
<proteinExistence type="predicted"/>
<comment type="caution">
    <text evidence="3">The sequence shown here is derived from an EMBL/GenBank/DDBJ whole genome shotgun (WGS) entry which is preliminary data.</text>
</comment>
<dbReference type="Gene3D" id="3.40.640.10">
    <property type="entry name" value="Type I PLP-dependent aspartate aminotransferase-like (Major domain)"/>
    <property type="match status" value="1"/>
</dbReference>
<evidence type="ECO:0000313" key="3">
    <source>
        <dbReference type="EMBL" id="EAZ79907.1"/>
    </source>
</evidence>
<dbReference type="RefSeq" id="WP_008201661.1">
    <property type="nucleotide sequence ID" value="NZ_CM001023.1"/>
</dbReference>
<dbReference type="EMBL" id="AAXU02000001">
    <property type="protein sequence ID" value="EAZ79907.1"/>
    <property type="molecule type" value="Genomic_DNA"/>
</dbReference>
<evidence type="ECO:0000256" key="1">
    <source>
        <dbReference type="ARBA" id="ARBA00022898"/>
    </source>
</evidence>
<keyword evidence="3" id="KW-0808">Transferase</keyword>
<feature type="domain" description="Aminotransferase class V" evidence="2">
    <location>
        <begin position="54"/>
        <end position="358"/>
    </location>
</feature>
<dbReference type="Pfam" id="PF00266">
    <property type="entry name" value="Aminotran_5"/>
    <property type="match status" value="1"/>
</dbReference>
<dbReference type="PANTHER" id="PTHR43586:SF15">
    <property type="entry name" value="BLR3095 PROTEIN"/>
    <property type="match status" value="1"/>
</dbReference>
<evidence type="ECO:0000313" key="4">
    <source>
        <dbReference type="Proteomes" id="UP000003919"/>
    </source>
</evidence>
<dbReference type="InterPro" id="IPR015421">
    <property type="entry name" value="PyrdxlP-dep_Trfase_major"/>
</dbReference>
<dbReference type="SUPFAM" id="SSF53383">
    <property type="entry name" value="PLP-dependent transferases"/>
    <property type="match status" value="1"/>
</dbReference>
<dbReference type="STRING" id="388413.ALPR1_14799"/>
<dbReference type="Gene3D" id="3.90.1150.10">
    <property type="entry name" value="Aspartate Aminotransferase, domain 1"/>
    <property type="match status" value="1"/>
</dbReference>
<dbReference type="InterPro" id="IPR000192">
    <property type="entry name" value="Aminotrans_V_dom"/>
</dbReference>
<dbReference type="PANTHER" id="PTHR43586">
    <property type="entry name" value="CYSTEINE DESULFURASE"/>
    <property type="match status" value="1"/>
</dbReference>
<name>A3I0B1_9BACT</name>
<dbReference type="AlphaFoldDB" id="A3I0B1"/>
<dbReference type="Proteomes" id="UP000003919">
    <property type="component" value="Unassembled WGS sequence"/>
</dbReference>